<name>A0AA36EGH6_LACSI</name>
<dbReference type="EMBL" id="OX465083">
    <property type="protein sequence ID" value="CAI9294762.1"/>
    <property type="molecule type" value="Genomic_DNA"/>
</dbReference>
<proteinExistence type="predicted"/>
<evidence type="ECO:0000313" key="2">
    <source>
        <dbReference type="EMBL" id="CAI9294762.1"/>
    </source>
</evidence>
<accession>A0AA36EGH6</accession>
<sequence length="149" mass="16573">MLGPNPRTFEDIIDAYIVHLQATVVNHKALSILQKFALDAQKVVLVVKILTTTISEFSIQLQQGSTSQQIVEPERMEVKGKEEDDDDENNGLYRRNVVGIPYADDISSALGKKLSSAEGFNVVEVGNVYNVDITRSTQTSHVPYRPRAK</sequence>
<reference evidence="2" key="1">
    <citation type="submission" date="2023-04" db="EMBL/GenBank/DDBJ databases">
        <authorList>
            <person name="Vijverberg K."/>
            <person name="Xiong W."/>
            <person name="Schranz E."/>
        </authorList>
    </citation>
    <scope>NUCLEOTIDE SEQUENCE</scope>
</reference>
<evidence type="ECO:0000256" key="1">
    <source>
        <dbReference type="SAM" id="MobiDB-lite"/>
    </source>
</evidence>
<protein>
    <submittedName>
        <fullName evidence="2">Uncharacterized protein</fullName>
    </submittedName>
</protein>
<feature type="region of interest" description="Disordered" evidence="1">
    <location>
        <begin position="70"/>
        <end position="91"/>
    </location>
</feature>
<keyword evidence="3" id="KW-1185">Reference proteome</keyword>
<dbReference type="Proteomes" id="UP001177003">
    <property type="component" value="Chromosome 7"/>
</dbReference>
<evidence type="ECO:0000313" key="3">
    <source>
        <dbReference type="Proteomes" id="UP001177003"/>
    </source>
</evidence>
<organism evidence="2 3">
    <name type="scientific">Lactuca saligna</name>
    <name type="common">Willowleaf lettuce</name>
    <dbReference type="NCBI Taxonomy" id="75948"/>
    <lineage>
        <taxon>Eukaryota</taxon>
        <taxon>Viridiplantae</taxon>
        <taxon>Streptophyta</taxon>
        <taxon>Embryophyta</taxon>
        <taxon>Tracheophyta</taxon>
        <taxon>Spermatophyta</taxon>
        <taxon>Magnoliopsida</taxon>
        <taxon>eudicotyledons</taxon>
        <taxon>Gunneridae</taxon>
        <taxon>Pentapetalae</taxon>
        <taxon>asterids</taxon>
        <taxon>campanulids</taxon>
        <taxon>Asterales</taxon>
        <taxon>Asteraceae</taxon>
        <taxon>Cichorioideae</taxon>
        <taxon>Cichorieae</taxon>
        <taxon>Lactucinae</taxon>
        <taxon>Lactuca</taxon>
    </lineage>
</organism>
<gene>
    <name evidence="2" type="ORF">LSALG_LOCUS33727</name>
</gene>
<dbReference type="AlphaFoldDB" id="A0AA36EGH6"/>
<feature type="compositionally biased region" description="Basic and acidic residues" evidence="1">
    <location>
        <begin position="72"/>
        <end position="82"/>
    </location>
</feature>